<dbReference type="PROSITE" id="PS01358">
    <property type="entry name" value="ZF_RANBP2_1"/>
    <property type="match status" value="1"/>
</dbReference>
<keyword evidence="8" id="KW-1185">Reference proteome</keyword>
<feature type="region of interest" description="Disordered" evidence="5">
    <location>
        <begin position="1"/>
        <end position="25"/>
    </location>
</feature>
<dbReference type="Proteomes" id="UP001430356">
    <property type="component" value="Unassembled WGS sequence"/>
</dbReference>
<reference evidence="7 8" key="1">
    <citation type="journal article" date="2021" name="MBio">
        <title>A New Model Trypanosomatid, Novymonas esmeraldas: Genomic Perception of Its 'Candidatus Pandoraea novymonadis' Endosymbiont.</title>
        <authorList>
            <person name="Zakharova A."/>
            <person name="Saura A."/>
            <person name="Butenko A."/>
            <person name="Podesvova L."/>
            <person name="Warmusova S."/>
            <person name="Kostygov A.Y."/>
            <person name="Nenarokova A."/>
            <person name="Lukes J."/>
            <person name="Opperdoes F.R."/>
            <person name="Yurchenko V."/>
        </authorList>
    </citation>
    <scope>NUCLEOTIDE SEQUENCE [LARGE SCALE GENOMIC DNA]</scope>
    <source>
        <strain evidence="7 8">E262AT.01</strain>
    </source>
</reference>
<dbReference type="AlphaFoldDB" id="A0AAW0EMA8"/>
<organism evidence="7 8">
    <name type="scientific">Novymonas esmeraldas</name>
    <dbReference type="NCBI Taxonomy" id="1808958"/>
    <lineage>
        <taxon>Eukaryota</taxon>
        <taxon>Discoba</taxon>
        <taxon>Euglenozoa</taxon>
        <taxon>Kinetoplastea</taxon>
        <taxon>Metakinetoplastina</taxon>
        <taxon>Trypanosomatida</taxon>
        <taxon>Trypanosomatidae</taxon>
        <taxon>Novymonas</taxon>
    </lineage>
</organism>
<feature type="domain" description="RanBP2-type" evidence="6">
    <location>
        <begin position="640"/>
        <end position="665"/>
    </location>
</feature>
<keyword evidence="1" id="KW-0479">Metal-binding</keyword>
<sequence>MRAPPSLQRYRPRLHGPRPCPTSPTWRWRGRGDVWPHGDGAPLWGIELTDRTHLMVCSGSSAGSAAEEDVLYAPCRSLLLGYASHPAQLSLTSCHTLLFDALSAGPDMLQQRTMPNPSKGFLAETQGRCVDAVSELLRHYRADVQRVLALPLAQRRLLDDLRLVQLVASAGPNTAVLVGEELRPGRELSPDVACSLLSVPCAPAVLRVIVVHLLSTQTPPIDAQLFQRCAHALLSNDNFFTERTFAAMHDLLRSVLLPAVRHDAARGAAFSFTAVRWSTLMNRWSRVYAKAGRGLDLLDCLHTLVRTVPAVETKLPASVYVRVLGAVLDSAAAAETEAATQAGWEHMKTVAGDAVRLFGRNPAELRAVWVLLLKGALTLAPASEDHRRLLEAHHLCAERGHAVAVDRQAFLQLLRLVTAAVGTLPLAAASDVVSAVCRFMREQMSLSFLWLLDGVGTLLTQLWQSHGLAAQGEAGLLLGEMAALLRERRVTGVELHSNPVIARALERFEIGGAAAFWWTCGCGETLPCTSKRCTACLRKSAASWVCRQCRAVHKTACRTQSCACGCPNPRLAAAVDAARAICGQCGLVTAPGGACEACERRHQESESDVECAGCHATYQANGLHCPQCFTMNPEKQLYLWHCASCRDLNYSIWSSCRTCKAPRKTGALCMHFLPWRCGCGALNHPCRLMCGACGTGAHDHTYTCPGCDARPSVHSLQRVPLTVGERMLSLHLCPHCQRPHPRDDVVLHASSLTRHCMLCAHPVRPSGASATGAVVHCGVPQRVNENYVFRCTHCNHAELQTGYHCRHCLFPRPEVEALLVDDGADAAPMEHHVWRCLQEAADDDDNGGGGGGGALCGQWNYGWSAHCIACGRGRPDSPAECRAKAHMWTCAVCHTPNRPIDVLVCPHCNAGLQPAQACATCGLPHLSYACRTHV</sequence>
<evidence type="ECO:0000256" key="4">
    <source>
        <dbReference type="PROSITE-ProRule" id="PRU00322"/>
    </source>
</evidence>
<evidence type="ECO:0000256" key="1">
    <source>
        <dbReference type="ARBA" id="ARBA00022723"/>
    </source>
</evidence>
<proteinExistence type="predicted"/>
<protein>
    <recommendedName>
        <fullName evidence="6">RanBP2-type domain-containing protein</fullName>
    </recommendedName>
</protein>
<evidence type="ECO:0000256" key="3">
    <source>
        <dbReference type="ARBA" id="ARBA00022833"/>
    </source>
</evidence>
<evidence type="ECO:0000259" key="6">
    <source>
        <dbReference type="PROSITE" id="PS50199"/>
    </source>
</evidence>
<dbReference type="PROSITE" id="PS50199">
    <property type="entry name" value="ZF_RANBP2_2"/>
    <property type="match status" value="1"/>
</dbReference>
<evidence type="ECO:0000313" key="8">
    <source>
        <dbReference type="Proteomes" id="UP001430356"/>
    </source>
</evidence>
<dbReference type="GO" id="GO:0008270">
    <property type="term" value="F:zinc ion binding"/>
    <property type="evidence" value="ECO:0007669"/>
    <property type="project" value="UniProtKB-KW"/>
</dbReference>
<dbReference type="InterPro" id="IPR001876">
    <property type="entry name" value="Znf_RanBP2"/>
</dbReference>
<name>A0AAW0EMA8_9TRYP</name>
<gene>
    <name evidence="7" type="ORF">NESM_000399500</name>
</gene>
<accession>A0AAW0EMA8</accession>
<keyword evidence="3" id="KW-0862">Zinc</keyword>
<evidence type="ECO:0000256" key="2">
    <source>
        <dbReference type="ARBA" id="ARBA00022771"/>
    </source>
</evidence>
<keyword evidence="2 4" id="KW-0863">Zinc-finger</keyword>
<evidence type="ECO:0000313" key="7">
    <source>
        <dbReference type="EMBL" id="KAK7194791.1"/>
    </source>
</evidence>
<comment type="caution">
    <text evidence="7">The sequence shown here is derived from an EMBL/GenBank/DDBJ whole genome shotgun (WGS) entry which is preliminary data.</text>
</comment>
<evidence type="ECO:0000256" key="5">
    <source>
        <dbReference type="SAM" id="MobiDB-lite"/>
    </source>
</evidence>
<dbReference type="EMBL" id="JAECZO010000042">
    <property type="protein sequence ID" value="KAK7194791.1"/>
    <property type="molecule type" value="Genomic_DNA"/>
</dbReference>